<dbReference type="Pfam" id="PF13679">
    <property type="entry name" value="Methyltransf_32"/>
    <property type="match status" value="1"/>
</dbReference>
<feature type="domain" description="Methyltransferase" evidence="1">
    <location>
        <begin position="395"/>
        <end position="518"/>
    </location>
</feature>
<dbReference type="PANTHER" id="PTHR13369">
    <property type="match status" value="1"/>
</dbReference>
<evidence type="ECO:0000313" key="2">
    <source>
        <dbReference type="EMBL" id="KPJ02368.1"/>
    </source>
</evidence>
<evidence type="ECO:0000259" key="1">
    <source>
        <dbReference type="Pfam" id="PF13679"/>
    </source>
</evidence>
<dbReference type="PANTHER" id="PTHR13369:SF0">
    <property type="entry name" value="GLUTATHIONE S-TRANSFERASE C-TERMINAL DOMAIN-CONTAINING PROTEIN"/>
    <property type="match status" value="1"/>
</dbReference>
<organism evidence="2 3">
    <name type="scientific">Papilio xuthus</name>
    <name type="common">Asian swallowtail butterfly</name>
    <dbReference type="NCBI Taxonomy" id="66420"/>
    <lineage>
        <taxon>Eukaryota</taxon>
        <taxon>Metazoa</taxon>
        <taxon>Ecdysozoa</taxon>
        <taxon>Arthropoda</taxon>
        <taxon>Hexapoda</taxon>
        <taxon>Insecta</taxon>
        <taxon>Pterygota</taxon>
        <taxon>Neoptera</taxon>
        <taxon>Endopterygota</taxon>
        <taxon>Lepidoptera</taxon>
        <taxon>Glossata</taxon>
        <taxon>Ditrysia</taxon>
        <taxon>Papilionoidea</taxon>
        <taxon>Papilionidae</taxon>
        <taxon>Papilioninae</taxon>
        <taxon>Papilio</taxon>
    </lineage>
</organism>
<dbReference type="STRING" id="66420.A0A194QA18"/>
<sequence>MNNRIYLESFTKPAVYYKFNELDISLESLVSYIIFKFCKPCELDVVFIFKEAITENSAPVFKLNEVDLKVLDTEDIPWQVLSCNFPVLKSEDTIVAGLCSVARYICKHRSTKKLCEENDEGLLSFRKGCLQAPNEVSVWTKFCEVDIIQTVLDVVTTEQMKEVPINLIRFENHLNKPVRVHNVYRLARELKKENKNVIDKKKEITNSLNEPSNKDRSSKPRKWKSNCRKAHEIDCTTKIEDLNISHKFAEGPFFTLADLILLTCYRIMFQRLGSNCFESLLPLTYKWYVNITSIPDVKDILDIIPQFSSKSMNLDNISIPVVDDVSLYKSDPKRHNPKKRLFTKELDIENALSALKIGMELSVTNNQYKSTISWNNVPDGANPFAGHLPDVRIVRKSQQLENLAQAVLEIAQDGDLIVDFCSGSGHLGIFLAHLLPNCTIILLENKEQSLLRARKRVHEMCLKNVYFFQCNLDFFVGKFNIGVALHACGVASDLVLDKCLKANAKFVLCPCCYGSVNATNNRIVYPRSSTFNSLNLDQYLCIGHAADQTHKDHHLTERGARCMGIIDSDRARLAEEHGYSVTMSRLTPLSCTPKNNLLIGIPS</sequence>
<dbReference type="InterPro" id="IPR025714">
    <property type="entry name" value="Methyltranfer_dom"/>
</dbReference>
<evidence type="ECO:0000313" key="3">
    <source>
        <dbReference type="Proteomes" id="UP000053268"/>
    </source>
</evidence>
<dbReference type="AlphaFoldDB" id="A0A194QA18"/>
<keyword evidence="2" id="KW-0808">Transferase</keyword>
<name>A0A194QA18_PAPXU</name>
<dbReference type="GO" id="GO:0016740">
    <property type="term" value="F:transferase activity"/>
    <property type="evidence" value="ECO:0007669"/>
    <property type="project" value="UniProtKB-KW"/>
</dbReference>
<dbReference type="EMBL" id="KQ459249">
    <property type="protein sequence ID" value="KPJ02368.1"/>
    <property type="molecule type" value="Genomic_DNA"/>
</dbReference>
<dbReference type="InterPro" id="IPR029063">
    <property type="entry name" value="SAM-dependent_MTases_sf"/>
</dbReference>
<dbReference type="FunFam" id="3.40.50.150:FF:000725">
    <property type="entry name" value="Glutathione S-transferase, C-terminal domain-containing"/>
    <property type="match status" value="1"/>
</dbReference>
<dbReference type="Proteomes" id="UP000053268">
    <property type="component" value="Unassembled WGS sequence"/>
</dbReference>
<accession>A0A194QA18</accession>
<gene>
    <name evidence="2" type="ORF">RR46_08165</name>
</gene>
<dbReference type="GO" id="GO:0005737">
    <property type="term" value="C:cytoplasm"/>
    <property type="evidence" value="ECO:0007669"/>
    <property type="project" value="TreeGrafter"/>
</dbReference>
<dbReference type="Gene3D" id="3.40.50.150">
    <property type="entry name" value="Vaccinia Virus protein VP39"/>
    <property type="match status" value="1"/>
</dbReference>
<dbReference type="SUPFAM" id="SSF53335">
    <property type="entry name" value="S-adenosyl-L-methionine-dependent methyltransferases"/>
    <property type="match status" value="1"/>
</dbReference>
<protein>
    <submittedName>
        <fullName evidence="2">Glutathione S-transferase C-terminal domain-containing protein-like</fullName>
    </submittedName>
</protein>
<proteinExistence type="predicted"/>
<keyword evidence="3" id="KW-1185">Reference proteome</keyword>
<reference evidence="2 3" key="1">
    <citation type="journal article" date="2015" name="Nat. Commun.">
        <title>Outbred genome sequencing and CRISPR/Cas9 gene editing in butterflies.</title>
        <authorList>
            <person name="Li X."/>
            <person name="Fan D."/>
            <person name="Zhang W."/>
            <person name="Liu G."/>
            <person name="Zhang L."/>
            <person name="Zhao L."/>
            <person name="Fang X."/>
            <person name="Chen L."/>
            <person name="Dong Y."/>
            <person name="Chen Y."/>
            <person name="Ding Y."/>
            <person name="Zhao R."/>
            <person name="Feng M."/>
            <person name="Zhu Y."/>
            <person name="Feng Y."/>
            <person name="Jiang X."/>
            <person name="Zhu D."/>
            <person name="Xiang H."/>
            <person name="Feng X."/>
            <person name="Li S."/>
            <person name="Wang J."/>
            <person name="Zhang G."/>
            <person name="Kronforst M.R."/>
            <person name="Wang W."/>
        </authorList>
    </citation>
    <scope>NUCLEOTIDE SEQUENCE [LARGE SCALE GENOMIC DNA]</scope>
    <source>
        <strain evidence="2">Ya'a_city_454_Px</strain>
        <tissue evidence="2">Whole body</tissue>
    </source>
</reference>